<sequence>MIRTETEYKNAQERLEQEKETLQRQREQLEEMDLSEEEVERALGPLISFRDQLREEIETYERMRRGDLSALHDLRSIGRWLIGARIAKGWSLSDLADALDVSVQQVSRDENNEYQGISTERAQHILDALGVRFRLEVEEPITEDENDSETVPA</sequence>
<evidence type="ECO:0000256" key="1">
    <source>
        <dbReference type="SAM" id="MobiDB-lite"/>
    </source>
</evidence>
<dbReference type="EMBL" id="JANUAE010000004">
    <property type="protein sequence ID" value="MCS3709726.1"/>
    <property type="molecule type" value="Genomic_DNA"/>
</dbReference>
<organism evidence="4 5">
    <name type="scientific">Salinibacter ruber</name>
    <dbReference type="NCBI Taxonomy" id="146919"/>
    <lineage>
        <taxon>Bacteria</taxon>
        <taxon>Pseudomonadati</taxon>
        <taxon>Rhodothermota</taxon>
        <taxon>Rhodothermia</taxon>
        <taxon>Rhodothermales</taxon>
        <taxon>Salinibacteraceae</taxon>
        <taxon>Salinibacter</taxon>
    </lineage>
</organism>
<dbReference type="RefSeq" id="WP_259040312.1">
    <property type="nucleotide sequence ID" value="NZ_JANTZO010000005.1"/>
</dbReference>
<comment type="caution">
    <text evidence="4">The sequence shown here is derived from an EMBL/GenBank/DDBJ whole genome shotgun (WGS) entry which is preliminary data.</text>
</comment>
<feature type="domain" description="HTH cro/C1-type" evidence="2">
    <location>
        <begin position="81"/>
        <end position="137"/>
    </location>
</feature>
<dbReference type="PROSITE" id="PS50943">
    <property type="entry name" value="HTH_CROC1"/>
    <property type="match status" value="1"/>
</dbReference>
<dbReference type="Pfam" id="PF01381">
    <property type="entry name" value="HTH_3"/>
    <property type="match status" value="1"/>
</dbReference>
<dbReference type="Proteomes" id="UP001155057">
    <property type="component" value="Unassembled WGS sequence"/>
</dbReference>
<dbReference type="AlphaFoldDB" id="A0A9X2V7P9"/>
<dbReference type="InterPro" id="IPR001387">
    <property type="entry name" value="Cro/C1-type_HTH"/>
</dbReference>
<feature type="region of interest" description="Disordered" evidence="1">
    <location>
        <begin position="1"/>
        <end position="36"/>
    </location>
</feature>
<evidence type="ECO:0000313" key="3">
    <source>
        <dbReference type="EMBL" id="MCS3709726.1"/>
    </source>
</evidence>
<dbReference type="GO" id="GO:0003677">
    <property type="term" value="F:DNA binding"/>
    <property type="evidence" value="ECO:0007669"/>
    <property type="project" value="InterPro"/>
</dbReference>
<dbReference type="EMBL" id="JANUBL010000005">
    <property type="protein sequence ID" value="MCS4122371.1"/>
    <property type="molecule type" value="Genomic_DNA"/>
</dbReference>
<dbReference type="Proteomes" id="UP001155144">
    <property type="component" value="Unassembled WGS sequence"/>
</dbReference>
<feature type="compositionally biased region" description="Basic and acidic residues" evidence="1">
    <location>
        <begin position="1"/>
        <end position="29"/>
    </location>
</feature>
<protein>
    <submittedName>
        <fullName evidence="4">Ribosome-binding protein aMBF1 (Putative translation factor)</fullName>
    </submittedName>
</protein>
<dbReference type="CDD" id="cd00093">
    <property type="entry name" value="HTH_XRE"/>
    <property type="match status" value="1"/>
</dbReference>
<accession>A0A9X2V7P9</accession>
<dbReference type="SMART" id="SM00530">
    <property type="entry name" value="HTH_XRE"/>
    <property type="match status" value="1"/>
</dbReference>
<reference evidence="4" key="1">
    <citation type="submission" date="2022-08" db="EMBL/GenBank/DDBJ databases">
        <title>Genomic Encyclopedia of Type Strains, Phase V (KMG-V): Genome sequencing to study the core and pangenomes of soil and plant-associated prokaryotes.</title>
        <authorList>
            <person name="Whitman W."/>
        </authorList>
    </citation>
    <scope>NUCLEOTIDE SEQUENCE</scope>
    <source>
        <strain evidence="4">SP3026</strain>
        <strain evidence="3">SP3049</strain>
    </source>
</reference>
<proteinExistence type="predicted"/>
<evidence type="ECO:0000313" key="5">
    <source>
        <dbReference type="Proteomes" id="UP001155144"/>
    </source>
</evidence>
<evidence type="ECO:0000259" key="2">
    <source>
        <dbReference type="PROSITE" id="PS50943"/>
    </source>
</evidence>
<name>A0A9X2V7P9_9BACT</name>
<dbReference type="InterPro" id="IPR010982">
    <property type="entry name" value="Lambda_DNA-bd_dom_sf"/>
</dbReference>
<dbReference type="Gene3D" id="1.10.260.40">
    <property type="entry name" value="lambda repressor-like DNA-binding domains"/>
    <property type="match status" value="1"/>
</dbReference>
<dbReference type="SUPFAM" id="SSF47413">
    <property type="entry name" value="lambda repressor-like DNA-binding domains"/>
    <property type="match status" value="1"/>
</dbReference>
<gene>
    <name evidence="4" type="ORF">GGP45_002731</name>
    <name evidence="3" type="ORF">GGP61_001330</name>
</gene>
<evidence type="ECO:0000313" key="4">
    <source>
        <dbReference type="EMBL" id="MCS4122371.1"/>
    </source>
</evidence>